<gene>
    <name evidence="7" type="ORF">SAMN04489757_12118</name>
</gene>
<dbReference type="PANTHER" id="PTHR32071">
    <property type="entry name" value="TRANSCRIPTIONAL REGULATORY PROTEIN"/>
    <property type="match status" value="1"/>
</dbReference>
<evidence type="ECO:0000256" key="5">
    <source>
        <dbReference type="ARBA" id="ARBA00023163"/>
    </source>
</evidence>
<dbReference type="InterPro" id="IPR035965">
    <property type="entry name" value="PAS-like_dom_sf"/>
</dbReference>
<dbReference type="Pfam" id="PF25601">
    <property type="entry name" value="AAA_lid_14"/>
    <property type="match status" value="1"/>
</dbReference>
<organism evidence="7 8">
    <name type="scientific">Anaerocolumna aminovalerica</name>
    <dbReference type="NCBI Taxonomy" id="1527"/>
    <lineage>
        <taxon>Bacteria</taxon>
        <taxon>Bacillati</taxon>
        <taxon>Bacillota</taxon>
        <taxon>Clostridia</taxon>
        <taxon>Lachnospirales</taxon>
        <taxon>Lachnospiraceae</taxon>
        <taxon>Anaerocolumna</taxon>
    </lineage>
</organism>
<evidence type="ECO:0000259" key="6">
    <source>
        <dbReference type="PROSITE" id="PS50045"/>
    </source>
</evidence>
<dbReference type="InterPro" id="IPR002078">
    <property type="entry name" value="Sigma_54_int"/>
</dbReference>
<keyword evidence="3" id="KW-0805">Transcription regulation</keyword>
<evidence type="ECO:0000313" key="7">
    <source>
        <dbReference type="EMBL" id="SFO37544.1"/>
    </source>
</evidence>
<dbReference type="InterPro" id="IPR058031">
    <property type="entry name" value="AAA_lid_NorR"/>
</dbReference>
<name>A0A1I5GN97_9FIRM</name>
<dbReference type="InterPro" id="IPR027417">
    <property type="entry name" value="P-loop_NTPase"/>
</dbReference>
<dbReference type="Gene3D" id="1.10.8.60">
    <property type="match status" value="1"/>
</dbReference>
<dbReference type="Gene3D" id="1.10.10.60">
    <property type="entry name" value="Homeodomain-like"/>
    <property type="match status" value="1"/>
</dbReference>
<dbReference type="Pfam" id="PF01590">
    <property type="entry name" value="GAF"/>
    <property type="match status" value="1"/>
</dbReference>
<keyword evidence="1" id="KW-0547">Nucleotide-binding</keyword>
<proteinExistence type="predicted"/>
<dbReference type="InterPro" id="IPR003018">
    <property type="entry name" value="GAF"/>
</dbReference>
<dbReference type="Pfam" id="PF00158">
    <property type="entry name" value="Sigma54_activat"/>
    <property type="match status" value="1"/>
</dbReference>
<dbReference type="Pfam" id="PF02954">
    <property type="entry name" value="HTH_8"/>
    <property type="match status" value="1"/>
</dbReference>
<reference evidence="7 8" key="1">
    <citation type="submission" date="2016-10" db="EMBL/GenBank/DDBJ databases">
        <authorList>
            <person name="de Groot N.N."/>
        </authorList>
    </citation>
    <scope>NUCLEOTIDE SEQUENCE [LARGE SCALE GENOMIC DNA]</scope>
    <source>
        <strain evidence="7 8">DSM 1283</strain>
    </source>
</reference>
<evidence type="ECO:0000256" key="1">
    <source>
        <dbReference type="ARBA" id="ARBA00022741"/>
    </source>
</evidence>
<keyword evidence="8" id="KW-1185">Reference proteome</keyword>
<dbReference type="Gene3D" id="3.40.50.300">
    <property type="entry name" value="P-loop containing nucleotide triphosphate hydrolases"/>
    <property type="match status" value="1"/>
</dbReference>
<dbReference type="InterPro" id="IPR009057">
    <property type="entry name" value="Homeodomain-like_sf"/>
</dbReference>
<evidence type="ECO:0000256" key="2">
    <source>
        <dbReference type="ARBA" id="ARBA00022840"/>
    </source>
</evidence>
<evidence type="ECO:0000256" key="3">
    <source>
        <dbReference type="ARBA" id="ARBA00023015"/>
    </source>
</evidence>
<evidence type="ECO:0000313" key="8">
    <source>
        <dbReference type="Proteomes" id="UP000198806"/>
    </source>
</evidence>
<dbReference type="Gene3D" id="3.30.450.20">
    <property type="entry name" value="PAS domain"/>
    <property type="match status" value="1"/>
</dbReference>
<dbReference type="EMBL" id="FOWD01000021">
    <property type="protein sequence ID" value="SFO37544.1"/>
    <property type="molecule type" value="Genomic_DNA"/>
</dbReference>
<accession>A0A1I5GN97</accession>
<dbReference type="SUPFAM" id="SSF46689">
    <property type="entry name" value="Homeodomain-like"/>
    <property type="match status" value="1"/>
</dbReference>
<keyword evidence="5" id="KW-0804">Transcription</keyword>
<dbReference type="SUPFAM" id="SSF55781">
    <property type="entry name" value="GAF domain-like"/>
    <property type="match status" value="1"/>
</dbReference>
<dbReference type="PROSITE" id="PS50045">
    <property type="entry name" value="SIGMA54_INTERACT_4"/>
    <property type="match status" value="1"/>
</dbReference>
<dbReference type="GO" id="GO:0005524">
    <property type="term" value="F:ATP binding"/>
    <property type="evidence" value="ECO:0007669"/>
    <property type="project" value="UniProtKB-KW"/>
</dbReference>
<dbReference type="RefSeq" id="WP_091687184.1">
    <property type="nucleotide sequence ID" value="NZ_BAABFM010000073.1"/>
</dbReference>
<feature type="domain" description="Sigma-54 factor interaction" evidence="6">
    <location>
        <begin position="287"/>
        <end position="494"/>
    </location>
</feature>
<dbReference type="AlphaFoldDB" id="A0A1I5GN97"/>
<dbReference type="GO" id="GO:0006355">
    <property type="term" value="P:regulation of DNA-templated transcription"/>
    <property type="evidence" value="ECO:0007669"/>
    <property type="project" value="InterPro"/>
</dbReference>
<sequence>MIISTLLGSIKDSVIEFSNEISKRVDADVLIVDNNFNVIGETVRYFSQYSEIGMDTMIGQVIVKQEKVVIADKRDFYICQKCKEIDKCQIVGFIGVPIYYEDRVIGAIAMILPKHRISSIFQDIDYSIAFIENMAAVLVGKLKNKNENFEIKNTIKEREAILDTISDAIVLTDNFGIIQYANRKFYSSMNFDQNINGKQLQNILPHKLLEDFFETRNTFNNQKILLDLGNRTFYGCASCKLVRTKGSQYQVMFIFRSTNDLLQDASAAGKGSLVTFQWLKDYLFPSDILEHAKTIAVTNDTLLIHGKNQNLNEMLAKAICNYSNRNLRGLITVYCDNIYRDLFEPYVFDEFGELQKADGGTILLHNVEHLPIYLQKKLMEFIKNRTIRNYGITKVCSDVRLMFSTTQDLLQLVKQGVFLDELYYRIAENLIEIPSFNNNKEGLRNIIKSGFKFYQTKYRKEDIVLSDSAIKLLSTYNWNDNINELEKVLEQIVIRNNGNVTGEDIEHMGLLKTEVEEIVSISDMEKERIKDLLLEGYNKTQISQMLGFSRATLYRKMTEYGL</sequence>
<dbReference type="SUPFAM" id="SSF52540">
    <property type="entry name" value="P-loop containing nucleoside triphosphate hydrolases"/>
    <property type="match status" value="1"/>
</dbReference>
<protein>
    <submittedName>
        <fullName evidence="7">Regulatory protein, Fis family</fullName>
    </submittedName>
</protein>
<keyword evidence="4" id="KW-0238">DNA-binding</keyword>
<keyword evidence="2" id="KW-0067">ATP-binding</keyword>
<dbReference type="Proteomes" id="UP000198806">
    <property type="component" value="Unassembled WGS sequence"/>
</dbReference>
<dbReference type="GO" id="GO:0043565">
    <property type="term" value="F:sequence-specific DNA binding"/>
    <property type="evidence" value="ECO:0007669"/>
    <property type="project" value="InterPro"/>
</dbReference>
<evidence type="ECO:0000256" key="4">
    <source>
        <dbReference type="ARBA" id="ARBA00023125"/>
    </source>
</evidence>
<dbReference type="SUPFAM" id="SSF55785">
    <property type="entry name" value="PYP-like sensor domain (PAS domain)"/>
    <property type="match status" value="1"/>
</dbReference>
<dbReference type="OrthoDB" id="9764280at2"/>
<dbReference type="InterPro" id="IPR002197">
    <property type="entry name" value="HTH_Fis"/>
</dbReference>
<dbReference type="STRING" id="1527.SAMN04489757_12118"/>